<evidence type="ECO:0000259" key="1">
    <source>
        <dbReference type="Pfam" id="PF02803"/>
    </source>
</evidence>
<sequence>MLTAPIPATKRALEKTGLTMADIDLVEINEAFASVVLAWQKELDADLSKVNVNGGAIALGHPLGATGVRLMTTMLNELERTGGRYGLQTMCEGGGQANVTIIERL</sequence>
<evidence type="ECO:0000313" key="2">
    <source>
        <dbReference type="EMBL" id="CAB4639792.1"/>
    </source>
</evidence>
<name>A0A6J6JRU4_9ZZZZ</name>
<dbReference type="InterPro" id="IPR020613">
    <property type="entry name" value="Thiolase_CS"/>
</dbReference>
<accession>A0A6J6JRU4</accession>
<dbReference type="PANTHER" id="PTHR43365">
    <property type="entry name" value="BLR7806 PROTEIN"/>
    <property type="match status" value="1"/>
</dbReference>
<proteinExistence type="predicted"/>
<dbReference type="InterPro" id="IPR016039">
    <property type="entry name" value="Thiolase-like"/>
</dbReference>
<protein>
    <submittedName>
        <fullName evidence="2">Unannotated protein</fullName>
    </submittedName>
</protein>
<organism evidence="2">
    <name type="scientific">freshwater metagenome</name>
    <dbReference type="NCBI Taxonomy" id="449393"/>
    <lineage>
        <taxon>unclassified sequences</taxon>
        <taxon>metagenomes</taxon>
        <taxon>ecological metagenomes</taxon>
    </lineage>
</organism>
<dbReference type="InterPro" id="IPR020617">
    <property type="entry name" value="Thiolase_C"/>
</dbReference>
<dbReference type="AlphaFoldDB" id="A0A6J6JRU4"/>
<feature type="domain" description="Thiolase C-terminal" evidence="1">
    <location>
        <begin position="1"/>
        <end position="104"/>
    </location>
</feature>
<dbReference type="Gene3D" id="3.40.47.10">
    <property type="match status" value="1"/>
</dbReference>
<reference evidence="2" key="1">
    <citation type="submission" date="2020-05" db="EMBL/GenBank/DDBJ databases">
        <authorList>
            <person name="Chiriac C."/>
            <person name="Salcher M."/>
            <person name="Ghai R."/>
            <person name="Kavagutti S V."/>
        </authorList>
    </citation>
    <scope>NUCLEOTIDE SEQUENCE</scope>
</reference>
<dbReference type="EMBL" id="CAEZVV010000019">
    <property type="protein sequence ID" value="CAB4639792.1"/>
    <property type="molecule type" value="Genomic_DNA"/>
</dbReference>
<dbReference type="PANTHER" id="PTHR43365:SF1">
    <property type="entry name" value="ACETYL-COA C-ACYLTRANSFERASE"/>
    <property type="match status" value="1"/>
</dbReference>
<gene>
    <name evidence="2" type="ORF">UFOPK2143_00534</name>
</gene>
<dbReference type="SUPFAM" id="SSF53901">
    <property type="entry name" value="Thiolase-like"/>
    <property type="match status" value="1"/>
</dbReference>
<dbReference type="Pfam" id="PF02803">
    <property type="entry name" value="Thiolase_C"/>
    <property type="match status" value="1"/>
</dbReference>
<dbReference type="PROSITE" id="PS00737">
    <property type="entry name" value="THIOLASE_2"/>
    <property type="match status" value="1"/>
</dbReference>
<dbReference type="GO" id="GO:0016747">
    <property type="term" value="F:acyltransferase activity, transferring groups other than amino-acyl groups"/>
    <property type="evidence" value="ECO:0007669"/>
    <property type="project" value="InterPro"/>
</dbReference>